<evidence type="ECO:0000256" key="5">
    <source>
        <dbReference type="ARBA" id="ARBA00023136"/>
    </source>
</evidence>
<feature type="transmembrane region" description="Helical" evidence="6">
    <location>
        <begin position="150"/>
        <end position="170"/>
    </location>
</feature>
<feature type="transmembrane region" description="Helical" evidence="6">
    <location>
        <begin position="108"/>
        <end position="129"/>
    </location>
</feature>
<dbReference type="Pfam" id="PF02588">
    <property type="entry name" value="YitT_membrane"/>
    <property type="match status" value="1"/>
</dbReference>
<evidence type="ECO:0000313" key="8">
    <source>
        <dbReference type="EMBL" id="EEA84881.1"/>
    </source>
</evidence>
<evidence type="ECO:0000256" key="1">
    <source>
        <dbReference type="ARBA" id="ARBA00004651"/>
    </source>
</evidence>
<comment type="subcellular location">
    <subcellularLocation>
        <location evidence="1">Cell membrane</location>
        <topology evidence="1">Multi-pass membrane protein</topology>
    </subcellularLocation>
</comment>
<dbReference type="InterPro" id="IPR015867">
    <property type="entry name" value="N-reg_PII/ATP_PRibTrfase_C"/>
</dbReference>
<dbReference type="EMBL" id="ABWP01000060">
    <property type="protein sequence ID" value="EEA84881.1"/>
    <property type="molecule type" value="Genomic_DNA"/>
</dbReference>
<protein>
    <recommendedName>
        <fullName evidence="7">DUF2179 domain-containing protein</fullName>
    </recommendedName>
</protein>
<dbReference type="Pfam" id="PF10035">
    <property type="entry name" value="DUF2179"/>
    <property type="match status" value="1"/>
</dbReference>
<proteinExistence type="predicted"/>
<dbReference type="RefSeq" id="WP_006440428.1">
    <property type="nucleotide sequence ID" value="NZ_DS995356.1"/>
</dbReference>
<evidence type="ECO:0000256" key="4">
    <source>
        <dbReference type="ARBA" id="ARBA00022989"/>
    </source>
</evidence>
<dbReference type="InterPro" id="IPR003740">
    <property type="entry name" value="YitT"/>
</dbReference>
<keyword evidence="5 6" id="KW-0472">Membrane</keyword>
<keyword evidence="9" id="KW-1185">Reference proteome</keyword>
<dbReference type="InterPro" id="IPR051461">
    <property type="entry name" value="UPF0750_membrane"/>
</dbReference>
<sequence length="286" mass="30809">MQESKKSAILEFFGLILGCISMSVGINAFLKPHTIAPGGLSGLSVVLNKVTGIPVSVIMLIIGVPLVLLTFKIMGVKNSMKTLFGTLLFSFMVQATDGLSRMNLTHDALLSAIAGAVLIGLALGIMFKVDASTGGTDLIALILSKKFPNLKPTQFMSCLDGMVVISAGIVNRSIETALYSGLALFIIVKIADIVMEGFESSKAFFIISEKEEELRSAITSELDRGLTIINARGGYTNQNKDLFLVVLNNKRQENGLKKLVKRIDPKAFLIVTDVHEVLGNGFKEIE</sequence>
<dbReference type="AlphaFoldDB" id="B6G053"/>
<feature type="domain" description="DUF2179" evidence="7">
    <location>
        <begin position="224"/>
        <end position="279"/>
    </location>
</feature>
<dbReference type="CDD" id="cd16380">
    <property type="entry name" value="YitT_C"/>
    <property type="match status" value="1"/>
</dbReference>
<dbReference type="eggNOG" id="COG1284">
    <property type="taxonomic scope" value="Bacteria"/>
</dbReference>
<evidence type="ECO:0000256" key="2">
    <source>
        <dbReference type="ARBA" id="ARBA00022475"/>
    </source>
</evidence>
<gene>
    <name evidence="8" type="ORF">CLOHIR_01509</name>
</gene>
<dbReference type="Gene3D" id="3.30.70.120">
    <property type="match status" value="1"/>
</dbReference>
<evidence type="ECO:0000259" key="7">
    <source>
        <dbReference type="Pfam" id="PF10035"/>
    </source>
</evidence>
<organism evidence="8 9">
    <name type="scientific">Peptacetobacter hiranonis (strain DSM 13275 / JCM 10541 / KCTC 15199 / TO-931)</name>
    <name type="common">Clostridium hiranonis</name>
    <dbReference type="NCBI Taxonomy" id="500633"/>
    <lineage>
        <taxon>Bacteria</taxon>
        <taxon>Bacillati</taxon>
        <taxon>Bacillota</taxon>
        <taxon>Clostridia</taxon>
        <taxon>Peptostreptococcales</taxon>
        <taxon>Peptostreptococcaceae</taxon>
        <taxon>Peptacetobacter</taxon>
    </lineage>
</organism>
<dbReference type="PANTHER" id="PTHR33545">
    <property type="entry name" value="UPF0750 MEMBRANE PROTEIN YITT-RELATED"/>
    <property type="match status" value="1"/>
</dbReference>
<feature type="transmembrane region" description="Helical" evidence="6">
    <location>
        <begin position="176"/>
        <end position="195"/>
    </location>
</feature>
<evidence type="ECO:0000256" key="3">
    <source>
        <dbReference type="ARBA" id="ARBA00022692"/>
    </source>
</evidence>
<evidence type="ECO:0000313" key="9">
    <source>
        <dbReference type="Proteomes" id="UP000003178"/>
    </source>
</evidence>
<dbReference type="HOGENOM" id="CLU_063199_1_1_9"/>
<keyword evidence="3 6" id="KW-0812">Transmembrane</keyword>
<dbReference type="GO" id="GO:0005886">
    <property type="term" value="C:plasma membrane"/>
    <property type="evidence" value="ECO:0007669"/>
    <property type="project" value="UniProtKB-SubCell"/>
</dbReference>
<dbReference type="Proteomes" id="UP000003178">
    <property type="component" value="Unassembled WGS sequence"/>
</dbReference>
<reference evidence="8 9" key="2">
    <citation type="submission" date="2008-10" db="EMBL/GenBank/DDBJ databases">
        <title>Draft genome sequence of Clostridium hiranonis (DSM 13275).</title>
        <authorList>
            <person name="Sudarsanam P."/>
            <person name="Ley R."/>
            <person name="Guruge J."/>
            <person name="Turnbaugh P.J."/>
            <person name="Mahowald M."/>
            <person name="Liep D."/>
            <person name="Gordon J."/>
        </authorList>
    </citation>
    <scope>NUCLEOTIDE SEQUENCE [LARGE SCALE GENOMIC DNA]</scope>
    <source>
        <strain evidence="8 9">DSM 13275</strain>
    </source>
</reference>
<keyword evidence="2" id="KW-1003">Cell membrane</keyword>
<dbReference type="InterPro" id="IPR019264">
    <property type="entry name" value="DUF2179"/>
</dbReference>
<dbReference type="PIRSF" id="PIRSF006483">
    <property type="entry name" value="Membrane_protein_YitT"/>
    <property type="match status" value="1"/>
</dbReference>
<dbReference type="PANTHER" id="PTHR33545:SF9">
    <property type="entry name" value="UPF0750 MEMBRANE PROTEIN YITE"/>
    <property type="match status" value="1"/>
</dbReference>
<feature type="transmembrane region" description="Helical" evidence="6">
    <location>
        <begin position="12"/>
        <end position="30"/>
    </location>
</feature>
<name>B6G053_PEPHT</name>
<feature type="transmembrane region" description="Helical" evidence="6">
    <location>
        <begin position="50"/>
        <end position="71"/>
    </location>
</feature>
<reference evidence="8 9" key="1">
    <citation type="submission" date="2008-09" db="EMBL/GenBank/DDBJ databases">
        <authorList>
            <person name="Fulton L."/>
            <person name="Clifton S."/>
            <person name="Fulton B."/>
            <person name="Xu J."/>
            <person name="Minx P."/>
            <person name="Pepin K.H."/>
            <person name="Johnson M."/>
            <person name="Thiruvilangam P."/>
            <person name="Bhonagiri V."/>
            <person name="Nash W.E."/>
            <person name="Mardis E.R."/>
            <person name="Wilson R.K."/>
        </authorList>
    </citation>
    <scope>NUCLEOTIDE SEQUENCE [LARGE SCALE GENOMIC DNA]</scope>
    <source>
        <strain evidence="8 9">DSM 13275</strain>
    </source>
</reference>
<keyword evidence="4 6" id="KW-1133">Transmembrane helix</keyword>
<comment type="caution">
    <text evidence="8">The sequence shown here is derived from an EMBL/GenBank/DDBJ whole genome shotgun (WGS) entry which is preliminary data.</text>
</comment>
<dbReference type="OrthoDB" id="9779786at2"/>
<evidence type="ECO:0000256" key="6">
    <source>
        <dbReference type="SAM" id="Phobius"/>
    </source>
</evidence>
<accession>B6G053</accession>